<dbReference type="Pfam" id="PF20143">
    <property type="entry name" value="NAD_kinase_C"/>
    <property type="match status" value="1"/>
</dbReference>
<evidence type="ECO:0000256" key="3">
    <source>
        <dbReference type="ARBA" id="ARBA00022857"/>
    </source>
</evidence>
<keyword evidence="6" id="KW-0067">ATP-binding</keyword>
<dbReference type="Pfam" id="PF01513">
    <property type="entry name" value="NAD_kinase"/>
    <property type="match status" value="1"/>
</dbReference>
<dbReference type="EMBL" id="WMBA01000002">
    <property type="protein sequence ID" value="MTD52660.1"/>
    <property type="molecule type" value="Genomic_DNA"/>
</dbReference>
<feature type="binding site" evidence="6">
    <location>
        <begin position="178"/>
        <end position="179"/>
    </location>
    <ligand>
        <name>NAD(+)</name>
        <dbReference type="ChEBI" id="CHEBI:57540"/>
    </ligand>
</feature>
<dbReference type="SUPFAM" id="SSF111331">
    <property type="entry name" value="NAD kinase/diacylglycerol kinase-like"/>
    <property type="match status" value="1"/>
</dbReference>
<feature type="active site" description="Proton acceptor" evidence="6">
    <location>
        <position position="71"/>
    </location>
</feature>
<reference evidence="8 9" key="1">
    <citation type="submission" date="2019-11" db="EMBL/GenBank/DDBJ databases">
        <title>Draft genome of Amycolatopsis RM579.</title>
        <authorList>
            <person name="Duangmal K."/>
            <person name="Mingma R."/>
        </authorList>
    </citation>
    <scope>NUCLEOTIDE SEQUENCE [LARGE SCALE GENOMIC DNA]</scope>
    <source>
        <strain evidence="8 9">RM579</strain>
    </source>
</reference>
<dbReference type="GO" id="GO:0051287">
    <property type="term" value="F:NAD binding"/>
    <property type="evidence" value="ECO:0007669"/>
    <property type="project" value="UniProtKB-ARBA"/>
</dbReference>
<comment type="caution">
    <text evidence="6">Lacks conserved residue(s) required for the propagation of feature annotation.</text>
</comment>
<evidence type="ECO:0000256" key="4">
    <source>
        <dbReference type="ARBA" id="ARBA00023027"/>
    </source>
</evidence>
<keyword evidence="2 6" id="KW-0418">Kinase</keyword>
<dbReference type="PANTHER" id="PTHR20275:SF0">
    <property type="entry name" value="NAD KINASE"/>
    <property type="match status" value="1"/>
</dbReference>
<dbReference type="RefSeq" id="WP_154754924.1">
    <property type="nucleotide sequence ID" value="NZ_WMBA01000002.1"/>
</dbReference>
<keyword evidence="6" id="KW-0547">Nucleotide-binding</keyword>
<evidence type="ECO:0000256" key="2">
    <source>
        <dbReference type="ARBA" id="ARBA00022777"/>
    </source>
</evidence>
<evidence type="ECO:0000256" key="6">
    <source>
        <dbReference type="HAMAP-Rule" id="MF_00361"/>
    </source>
</evidence>
<organism evidence="8 9">
    <name type="scientific">Amycolatopsis pithecellobii</name>
    <dbReference type="NCBI Taxonomy" id="664692"/>
    <lineage>
        <taxon>Bacteria</taxon>
        <taxon>Bacillati</taxon>
        <taxon>Actinomycetota</taxon>
        <taxon>Actinomycetes</taxon>
        <taxon>Pseudonocardiales</taxon>
        <taxon>Pseudonocardiaceae</taxon>
        <taxon>Amycolatopsis</taxon>
    </lineage>
</organism>
<dbReference type="Gene3D" id="3.40.50.10330">
    <property type="entry name" value="Probable inorganic polyphosphate/atp-NAD kinase, domain 1"/>
    <property type="match status" value="1"/>
</dbReference>
<dbReference type="InterPro" id="IPR017438">
    <property type="entry name" value="ATP-NAD_kinase_N"/>
</dbReference>
<comment type="catalytic activity">
    <reaction evidence="5 6">
        <text>NAD(+) + ATP = ADP + NADP(+) + H(+)</text>
        <dbReference type="Rhea" id="RHEA:18629"/>
        <dbReference type="ChEBI" id="CHEBI:15378"/>
        <dbReference type="ChEBI" id="CHEBI:30616"/>
        <dbReference type="ChEBI" id="CHEBI:57540"/>
        <dbReference type="ChEBI" id="CHEBI:58349"/>
        <dbReference type="ChEBI" id="CHEBI:456216"/>
        <dbReference type="EC" id="2.7.1.23"/>
    </reaction>
</comment>
<dbReference type="GO" id="GO:0006741">
    <property type="term" value="P:NADP+ biosynthetic process"/>
    <property type="evidence" value="ECO:0007669"/>
    <property type="project" value="UniProtKB-UniRule"/>
</dbReference>
<dbReference type="OrthoDB" id="9774737at2"/>
<keyword evidence="1 6" id="KW-0808">Transferase</keyword>
<evidence type="ECO:0000313" key="9">
    <source>
        <dbReference type="Proteomes" id="UP000440096"/>
    </source>
</evidence>
<dbReference type="GO" id="GO:0005524">
    <property type="term" value="F:ATP binding"/>
    <property type="evidence" value="ECO:0007669"/>
    <property type="project" value="UniProtKB-KW"/>
</dbReference>
<keyword evidence="6" id="KW-0963">Cytoplasm</keyword>
<evidence type="ECO:0000313" key="8">
    <source>
        <dbReference type="EMBL" id="MTD52660.1"/>
    </source>
</evidence>
<comment type="similarity">
    <text evidence="6">Belongs to the NAD kinase family.</text>
</comment>
<comment type="function">
    <text evidence="6">Involved in the regulation of the intracellular balance of NAD and NADP, and is a key enzyme in the biosynthesis of NADP. Catalyzes specifically the phosphorylation on 2'-hydroxyl of the adenosine moiety of NAD to yield NADP.</text>
</comment>
<dbReference type="HAMAP" id="MF_00361">
    <property type="entry name" value="NAD_kinase"/>
    <property type="match status" value="1"/>
</dbReference>
<proteinExistence type="inferred from homology"/>
<feature type="binding site" evidence="6">
    <location>
        <position position="208"/>
    </location>
    <ligand>
        <name>NAD(+)</name>
        <dbReference type="ChEBI" id="CHEBI:57540"/>
    </ligand>
</feature>
<dbReference type="InterPro" id="IPR017437">
    <property type="entry name" value="ATP-NAD_kinase_PpnK-typ_C"/>
</dbReference>
<dbReference type="EC" id="2.7.1.23" evidence="6"/>
<dbReference type="InterPro" id="IPR016064">
    <property type="entry name" value="NAD/diacylglycerol_kinase_sf"/>
</dbReference>
<dbReference type="GO" id="GO:0046872">
    <property type="term" value="F:metal ion binding"/>
    <property type="evidence" value="ECO:0007669"/>
    <property type="project" value="UniProtKB-UniRule"/>
</dbReference>
<comment type="caution">
    <text evidence="8">The sequence shown here is derived from an EMBL/GenBank/DDBJ whole genome shotgun (WGS) entry which is preliminary data.</text>
</comment>
<evidence type="ECO:0000256" key="1">
    <source>
        <dbReference type="ARBA" id="ARBA00022679"/>
    </source>
</evidence>
<dbReference type="GO" id="GO:0019674">
    <property type="term" value="P:NAD+ metabolic process"/>
    <property type="evidence" value="ECO:0007669"/>
    <property type="project" value="InterPro"/>
</dbReference>
<dbReference type="Gene3D" id="2.60.200.30">
    <property type="entry name" value="Probable inorganic polyphosphate/atp-NAD kinase, domain 2"/>
    <property type="match status" value="1"/>
</dbReference>
<feature type="binding site" evidence="6">
    <location>
        <begin position="219"/>
        <end position="224"/>
    </location>
    <ligand>
        <name>NAD(+)</name>
        <dbReference type="ChEBI" id="CHEBI:57540"/>
    </ligand>
</feature>
<feature type="binding site" evidence="6">
    <location>
        <position position="189"/>
    </location>
    <ligand>
        <name>NAD(+)</name>
        <dbReference type="ChEBI" id="CHEBI:57540"/>
    </ligand>
</feature>
<keyword evidence="3 6" id="KW-0521">NADP</keyword>
<feature type="binding site" evidence="6">
    <location>
        <position position="243"/>
    </location>
    <ligand>
        <name>NAD(+)</name>
        <dbReference type="ChEBI" id="CHEBI:57540"/>
    </ligand>
</feature>
<dbReference type="PANTHER" id="PTHR20275">
    <property type="entry name" value="NAD KINASE"/>
    <property type="match status" value="1"/>
</dbReference>
<evidence type="ECO:0000256" key="5">
    <source>
        <dbReference type="ARBA" id="ARBA00047925"/>
    </source>
</evidence>
<dbReference type="GO" id="GO:0003951">
    <property type="term" value="F:NAD+ kinase activity"/>
    <property type="evidence" value="ECO:0007669"/>
    <property type="project" value="UniProtKB-UniRule"/>
</dbReference>
<dbReference type="AlphaFoldDB" id="A0A6N7YZK6"/>
<feature type="binding site" evidence="6">
    <location>
        <position position="278"/>
    </location>
    <ligand>
        <name>NAD(+)</name>
        <dbReference type="ChEBI" id="CHEBI:57540"/>
    </ligand>
</feature>
<gene>
    <name evidence="6" type="primary">nadK</name>
    <name evidence="8" type="ORF">GKO32_01505</name>
</gene>
<dbReference type="GO" id="GO:0005737">
    <property type="term" value="C:cytoplasm"/>
    <property type="evidence" value="ECO:0007669"/>
    <property type="project" value="UniProtKB-SubCell"/>
</dbReference>
<keyword evidence="4 6" id="KW-0520">NAD</keyword>
<protein>
    <recommendedName>
        <fullName evidence="6">NAD kinase</fullName>
        <ecNumber evidence="6">2.7.1.23</ecNumber>
    </recommendedName>
    <alternativeName>
        <fullName evidence="6">ATP-dependent NAD kinase</fullName>
    </alternativeName>
</protein>
<keyword evidence="9" id="KW-1185">Reference proteome</keyword>
<sequence length="351" mass="37057">MVPVERVGLVVHGGKETAHAAARVVRRWAAVHEVPCIDIDVWDELDGHRLNAREEAARAGNPDLIVTVGGDGTFLRGVRVAGPIGALVLGVNVGRVGFLTEVGTHDLTTALDAVHRGEMTVDPRMMLTMRSSRPLEIPKGMEAVLRYGRGPMLPPPHVRPGLKSEAGWGVPLDVLALNDVVVEKLARDRQASLAVYVGGKLFASYSADALIVASSTGSTAYSFSAGGPIVSPHLDALVFTPVAAHMVFNRSVVLDSSQQVGILVLEHSGQVAISVDGQLRGVLGPGDWISVYGAPKRSKLVRLSAPDFLGKVRDRFGLVDSAAALADGHPPAYAPNKPMPPDLAHPGPVEE</sequence>
<evidence type="ECO:0000256" key="7">
    <source>
        <dbReference type="SAM" id="MobiDB-lite"/>
    </source>
</evidence>
<name>A0A6N7YZK6_9PSEU</name>
<feature type="binding site" evidence="6">
    <location>
        <position position="76"/>
    </location>
    <ligand>
        <name>NAD(+)</name>
        <dbReference type="ChEBI" id="CHEBI:57540"/>
    </ligand>
</feature>
<dbReference type="InterPro" id="IPR002504">
    <property type="entry name" value="NADK"/>
</dbReference>
<feature type="binding site" evidence="6">
    <location>
        <begin position="71"/>
        <end position="72"/>
    </location>
    <ligand>
        <name>NAD(+)</name>
        <dbReference type="ChEBI" id="CHEBI:57540"/>
    </ligand>
</feature>
<comment type="subcellular location">
    <subcellularLocation>
        <location evidence="6">Cytoplasm</location>
    </subcellularLocation>
</comment>
<dbReference type="Proteomes" id="UP000440096">
    <property type="component" value="Unassembled WGS sequence"/>
</dbReference>
<accession>A0A6N7YZK6</accession>
<comment type="cofactor">
    <cofactor evidence="6">
        <name>a divalent metal cation</name>
        <dbReference type="ChEBI" id="CHEBI:60240"/>
    </cofactor>
</comment>
<feature type="region of interest" description="Disordered" evidence="7">
    <location>
        <begin position="329"/>
        <end position="351"/>
    </location>
</feature>